<evidence type="ECO:0000256" key="1">
    <source>
        <dbReference type="SAM" id="SignalP"/>
    </source>
</evidence>
<reference evidence="2" key="1">
    <citation type="submission" date="2021-02" db="EMBL/GenBank/DDBJ databases">
        <authorList>
            <person name="Nowell W R."/>
        </authorList>
    </citation>
    <scope>NUCLEOTIDE SEQUENCE</scope>
</reference>
<proteinExistence type="predicted"/>
<keyword evidence="1" id="KW-0732">Signal</keyword>
<feature type="chain" id="PRO_5032543675" evidence="1">
    <location>
        <begin position="17"/>
        <end position="84"/>
    </location>
</feature>
<evidence type="ECO:0000313" key="2">
    <source>
        <dbReference type="EMBL" id="CAF4429641.1"/>
    </source>
</evidence>
<gene>
    <name evidence="2" type="ORF">OKA104_LOCUS53003</name>
</gene>
<sequence>MYMLLILFVFFRLIHCQCNYPSKWFNENHPWDINSKGNDIERFALIQAKYPTIFDINPWTGLFEIRNASYQQTIDNTMLIENYT</sequence>
<dbReference type="AlphaFoldDB" id="A0A820QTQ0"/>
<name>A0A820QTQ0_9BILA</name>
<evidence type="ECO:0000313" key="3">
    <source>
        <dbReference type="Proteomes" id="UP000663881"/>
    </source>
</evidence>
<accession>A0A820QTQ0</accession>
<protein>
    <submittedName>
        <fullName evidence="2">Uncharacterized protein</fullName>
    </submittedName>
</protein>
<feature type="signal peptide" evidence="1">
    <location>
        <begin position="1"/>
        <end position="16"/>
    </location>
</feature>
<organism evidence="2 3">
    <name type="scientific">Adineta steineri</name>
    <dbReference type="NCBI Taxonomy" id="433720"/>
    <lineage>
        <taxon>Eukaryota</taxon>
        <taxon>Metazoa</taxon>
        <taxon>Spiralia</taxon>
        <taxon>Gnathifera</taxon>
        <taxon>Rotifera</taxon>
        <taxon>Eurotatoria</taxon>
        <taxon>Bdelloidea</taxon>
        <taxon>Adinetida</taxon>
        <taxon>Adinetidae</taxon>
        <taxon>Adineta</taxon>
    </lineage>
</organism>
<comment type="caution">
    <text evidence="2">The sequence shown here is derived from an EMBL/GenBank/DDBJ whole genome shotgun (WGS) entry which is preliminary data.</text>
</comment>
<dbReference type="Proteomes" id="UP000663881">
    <property type="component" value="Unassembled WGS sequence"/>
</dbReference>
<feature type="non-terminal residue" evidence="2">
    <location>
        <position position="84"/>
    </location>
</feature>
<dbReference type="EMBL" id="CAJOAY010032011">
    <property type="protein sequence ID" value="CAF4429641.1"/>
    <property type="molecule type" value="Genomic_DNA"/>
</dbReference>